<evidence type="ECO:0000259" key="7">
    <source>
        <dbReference type="PROSITE" id="PS50115"/>
    </source>
</evidence>
<dbReference type="PANTHER" id="PTHR45686:SF4">
    <property type="entry name" value="ADP-RIBOSYLATION FACTOR GTPASE ACTIVATING PROTEIN 3, ISOFORM H"/>
    <property type="match status" value="1"/>
</dbReference>
<dbReference type="GO" id="GO:0008270">
    <property type="term" value="F:zinc ion binding"/>
    <property type="evidence" value="ECO:0007669"/>
    <property type="project" value="UniProtKB-KW"/>
</dbReference>
<reference evidence="8" key="1">
    <citation type="submission" date="2021-01" db="EMBL/GenBank/DDBJ databases">
        <authorList>
            <person name="Corre E."/>
            <person name="Pelletier E."/>
            <person name="Niang G."/>
            <person name="Scheremetjew M."/>
            <person name="Finn R."/>
            <person name="Kale V."/>
            <person name="Holt S."/>
            <person name="Cochrane G."/>
            <person name="Meng A."/>
            <person name="Brown T."/>
            <person name="Cohen L."/>
        </authorList>
    </citation>
    <scope>NUCLEOTIDE SEQUENCE</scope>
    <source>
        <strain evidence="8">SoJaBio B1-5/56/2</strain>
    </source>
</reference>
<dbReference type="InterPro" id="IPR038508">
    <property type="entry name" value="ArfGAP_dom_sf"/>
</dbReference>
<keyword evidence="4" id="KW-0862">Zinc</keyword>
<dbReference type="SMART" id="SM00105">
    <property type="entry name" value="ArfGap"/>
    <property type="match status" value="1"/>
</dbReference>
<feature type="compositionally biased region" description="Basic and acidic residues" evidence="6">
    <location>
        <begin position="149"/>
        <end position="163"/>
    </location>
</feature>
<evidence type="ECO:0000256" key="4">
    <source>
        <dbReference type="ARBA" id="ARBA00022833"/>
    </source>
</evidence>
<gene>
    <name evidence="8" type="ORF">NAES01612_LOCUS1169</name>
</gene>
<dbReference type="EMBL" id="HBKR01001834">
    <property type="protein sequence ID" value="CAE2267865.1"/>
    <property type="molecule type" value="Transcribed_RNA"/>
</dbReference>
<evidence type="ECO:0000256" key="2">
    <source>
        <dbReference type="ARBA" id="ARBA00022723"/>
    </source>
</evidence>
<feature type="region of interest" description="Disordered" evidence="6">
    <location>
        <begin position="149"/>
        <end position="174"/>
    </location>
</feature>
<protein>
    <recommendedName>
        <fullName evidence="7">Arf-GAP domain-containing protein</fullName>
    </recommendedName>
</protein>
<proteinExistence type="predicted"/>
<dbReference type="PRINTS" id="PR00405">
    <property type="entry name" value="REVINTRACTNG"/>
</dbReference>
<dbReference type="PROSITE" id="PS50115">
    <property type="entry name" value="ARFGAP"/>
    <property type="match status" value="1"/>
</dbReference>
<dbReference type="AlphaFoldDB" id="A0A7S4N5T1"/>
<dbReference type="GO" id="GO:0048205">
    <property type="term" value="P:COPI coating of Golgi vesicle"/>
    <property type="evidence" value="ECO:0007669"/>
    <property type="project" value="TreeGrafter"/>
</dbReference>
<evidence type="ECO:0000256" key="1">
    <source>
        <dbReference type="ARBA" id="ARBA00022468"/>
    </source>
</evidence>
<evidence type="ECO:0000313" key="8">
    <source>
        <dbReference type="EMBL" id="CAE2267865.1"/>
    </source>
</evidence>
<accession>A0A7S4N5T1</accession>
<evidence type="ECO:0000256" key="6">
    <source>
        <dbReference type="SAM" id="MobiDB-lite"/>
    </source>
</evidence>
<dbReference type="Gene3D" id="1.10.220.150">
    <property type="entry name" value="Arf GTPase activating protein"/>
    <property type="match status" value="1"/>
</dbReference>
<evidence type="ECO:0000256" key="3">
    <source>
        <dbReference type="ARBA" id="ARBA00022771"/>
    </source>
</evidence>
<keyword evidence="3 5" id="KW-0863">Zinc-finger</keyword>
<name>A0A7S4N5T1_9EUKA</name>
<dbReference type="InterPro" id="IPR037278">
    <property type="entry name" value="ARFGAP/RecO"/>
</dbReference>
<dbReference type="Pfam" id="PF01412">
    <property type="entry name" value="ArfGap"/>
    <property type="match status" value="1"/>
</dbReference>
<dbReference type="SUPFAM" id="SSF57863">
    <property type="entry name" value="ArfGap/RecO-like zinc finger"/>
    <property type="match status" value="1"/>
</dbReference>
<keyword evidence="1" id="KW-0343">GTPase activation</keyword>
<feature type="domain" description="Arf-GAP" evidence="7">
    <location>
        <begin position="12"/>
        <end position="90"/>
    </location>
</feature>
<evidence type="ECO:0000256" key="5">
    <source>
        <dbReference type="PROSITE-ProRule" id="PRU00288"/>
    </source>
</evidence>
<dbReference type="GO" id="GO:0000139">
    <property type="term" value="C:Golgi membrane"/>
    <property type="evidence" value="ECO:0007669"/>
    <property type="project" value="GOC"/>
</dbReference>
<dbReference type="InterPro" id="IPR001164">
    <property type="entry name" value="ArfGAP_dom"/>
</dbReference>
<dbReference type="PANTHER" id="PTHR45686">
    <property type="entry name" value="ADP-RIBOSYLATION FACTOR GTPASE ACTIVATING PROTEIN 3, ISOFORM H-RELATED"/>
    <property type="match status" value="1"/>
</dbReference>
<keyword evidence="2" id="KW-0479">Metal-binding</keyword>
<dbReference type="GO" id="GO:0005096">
    <property type="term" value="F:GTPase activator activity"/>
    <property type="evidence" value="ECO:0007669"/>
    <property type="project" value="UniProtKB-KW"/>
</dbReference>
<organism evidence="8">
    <name type="scientific">Paramoeba aestuarina</name>
    <dbReference type="NCBI Taxonomy" id="180227"/>
    <lineage>
        <taxon>Eukaryota</taxon>
        <taxon>Amoebozoa</taxon>
        <taxon>Discosea</taxon>
        <taxon>Flabellinia</taxon>
        <taxon>Dactylopodida</taxon>
        <taxon>Paramoebidae</taxon>
        <taxon>Paramoeba</taxon>
    </lineage>
</organism>
<sequence>MVYIPRNSYESRDLVMEIQRLPENSTCFDCGSHRPSWCSLTYATFICMNCSSMHRSLGSHVSFVRSVTLDNWDPDSAVRMSLGGNKRARKHIMSSGVSFAERYASHGAKKYKCLLDAETQRNPSFPQGCSENGGFPIDNLIQTNIRTANRESRDDLSSRKPDFSGRGTTSTPEENIEFLSMKNLISTNFKQLWSTVKNEFSMERMKSFMSNF</sequence>